<dbReference type="AlphaFoldDB" id="A0AA94ED94"/>
<dbReference type="Gene3D" id="1.20.120.1600">
    <property type="match status" value="1"/>
</dbReference>
<keyword evidence="5" id="KW-1185">Reference proteome</keyword>
<dbReference type="InterPro" id="IPR006439">
    <property type="entry name" value="HAD-SF_hydro_IA"/>
</dbReference>
<name>A0AA94ED94_9GAMM</name>
<comment type="cofactor">
    <cofactor evidence="1">
        <name>Mg(2+)</name>
        <dbReference type="ChEBI" id="CHEBI:18420"/>
    </cofactor>
</comment>
<keyword evidence="3" id="KW-0460">Magnesium</keyword>
<dbReference type="GO" id="GO:0009231">
    <property type="term" value="P:riboflavin biosynthetic process"/>
    <property type="evidence" value="ECO:0007669"/>
    <property type="project" value="TreeGrafter"/>
</dbReference>
<dbReference type="SFLD" id="SFLDG01129">
    <property type="entry name" value="C1.5:_HAD__Beta-PGM__Phosphata"/>
    <property type="match status" value="1"/>
</dbReference>
<dbReference type="InterPro" id="IPR023214">
    <property type="entry name" value="HAD_sf"/>
</dbReference>
<evidence type="ECO:0000313" key="5">
    <source>
        <dbReference type="Proteomes" id="UP000286680"/>
    </source>
</evidence>
<gene>
    <name evidence="4" type="ORF">CWE23_12480</name>
</gene>
<protein>
    <submittedName>
        <fullName evidence="4">Phosphoesterase</fullName>
    </submittedName>
</protein>
<proteinExistence type="predicted"/>
<dbReference type="PANTHER" id="PTHR46470">
    <property type="entry name" value="N-ACYLNEURAMINATE-9-PHOSPHATASE"/>
    <property type="match status" value="1"/>
</dbReference>
<evidence type="ECO:0000313" key="4">
    <source>
        <dbReference type="EMBL" id="RUO40411.1"/>
    </source>
</evidence>
<keyword evidence="2" id="KW-0378">Hydrolase</keyword>
<dbReference type="Gene3D" id="3.40.50.1000">
    <property type="entry name" value="HAD superfamily/HAD-like"/>
    <property type="match status" value="1"/>
</dbReference>
<accession>A0AA94ED94</accession>
<dbReference type="SUPFAM" id="SSF56784">
    <property type="entry name" value="HAD-like"/>
    <property type="match status" value="1"/>
</dbReference>
<evidence type="ECO:0000256" key="2">
    <source>
        <dbReference type="ARBA" id="ARBA00022801"/>
    </source>
</evidence>
<dbReference type="PANTHER" id="PTHR46470:SF4">
    <property type="entry name" value="5-AMINO-6-(5-PHOSPHO-D-RIBITYLAMINO)URACIL PHOSPHATASE YIGB"/>
    <property type="match status" value="1"/>
</dbReference>
<organism evidence="4 5">
    <name type="scientific">Idiomarina aquatica</name>
    <dbReference type="NCBI Taxonomy" id="1327752"/>
    <lineage>
        <taxon>Bacteria</taxon>
        <taxon>Pseudomonadati</taxon>
        <taxon>Pseudomonadota</taxon>
        <taxon>Gammaproteobacteria</taxon>
        <taxon>Alteromonadales</taxon>
        <taxon>Idiomarinaceae</taxon>
        <taxon>Idiomarina</taxon>
    </lineage>
</organism>
<dbReference type="Pfam" id="PF00702">
    <property type="entry name" value="Hydrolase"/>
    <property type="match status" value="1"/>
</dbReference>
<dbReference type="SFLD" id="SFLDS00003">
    <property type="entry name" value="Haloacid_Dehalogenase"/>
    <property type="match status" value="1"/>
</dbReference>
<evidence type="ECO:0000256" key="3">
    <source>
        <dbReference type="ARBA" id="ARBA00022842"/>
    </source>
</evidence>
<evidence type="ECO:0000256" key="1">
    <source>
        <dbReference type="ARBA" id="ARBA00001946"/>
    </source>
</evidence>
<dbReference type="Proteomes" id="UP000286680">
    <property type="component" value="Unassembled WGS sequence"/>
</dbReference>
<dbReference type="NCBIfam" id="TIGR01549">
    <property type="entry name" value="HAD-SF-IA-v1"/>
    <property type="match status" value="1"/>
</dbReference>
<dbReference type="EMBL" id="PIPS01000004">
    <property type="protein sequence ID" value="RUO40411.1"/>
    <property type="molecule type" value="Genomic_DNA"/>
</dbReference>
<sequence>MALSFYRRLKRFSVISFDLDDTLYDNVPIMQAAEHNVQRFIEQHYPQTRHWQLEHWRQRRNQLMTRNVELASNMTLLRLTTLREGFAEAGVKDPERAAERVMEQFHRHRSDFEVAAETHQLLQQLSQRYRLAAISNGNVDCQRIGLSQWFDIIVQPTQGLRGKPHRDMFDAVLAHYSIAAEELLHIGDHPTSDILGAHRAGCQTGWFGGGLGTFDQLRVLPTFRFNQLQQLHELLDTGCVYSG</sequence>
<reference evidence="5" key="1">
    <citation type="journal article" date="2018" name="Front. Microbiol.">
        <title>Genome-Based Analysis Reveals the Taxonomy and Diversity of the Family Idiomarinaceae.</title>
        <authorList>
            <person name="Liu Y."/>
            <person name="Lai Q."/>
            <person name="Shao Z."/>
        </authorList>
    </citation>
    <scope>NUCLEOTIDE SEQUENCE [LARGE SCALE GENOMIC DNA]</scope>
    <source>
        <strain evidence="5">SN-14</strain>
    </source>
</reference>
<dbReference type="GO" id="GO:0016787">
    <property type="term" value="F:hydrolase activity"/>
    <property type="evidence" value="ECO:0007669"/>
    <property type="project" value="UniProtKB-KW"/>
</dbReference>
<comment type="caution">
    <text evidence="4">The sequence shown here is derived from an EMBL/GenBank/DDBJ whole genome shotgun (WGS) entry which is preliminary data.</text>
</comment>
<dbReference type="InterPro" id="IPR051400">
    <property type="entry name" value="HAD-like_hydrolase"/>
</dbReference>
<dbReference type="InterPro" id="IPR036412">
    <property type="entry name" value="HAD-like_sf"/>
</dbReference>